<dbReference type="EMBL" id="CP134191">
    <property type="protein sequence ID" value="WPB07328.1"/>
    <property type="molecule type" value="Genomic_DNA"/>
</dbReference>
<protein>
    <submittedName>
        <fullName evidence="1">LOG family protein</fullName>
    </submittedName>
</protein>
<gene>
    <name evidence="1" type="ORF">CB0940_10604</name>
    <name evidence="2" type="ORF">RHO25_011989</name>
</gene>
<dbReference type="PANTHER" id="PTHR31223:SF70">
    <property type="entry name" value="LOG FAMILY PROTEIN YJL055W"/>
    <property type="match status" value="1"/>
</dbReference>
<evidence type="ECO:0000313" key="1">
    <source>
        <dbReference type="EMBL" id="PIA96280.1"/>
    </source>
</evidence>
<sequence>MGSIEEENNKPPVVCVFCGTSAGKDPSHLEAARSLAQSLHKNGAKLIFGGGTSGLMGEVASHLVTLSGPSSAHGIIPNALMAFERKYTNEEDCKENGMSEQKQKDDEKFGKTTIVPDMHTRKKKMVEEVLAGGKGSGFVAISGGYGTLEELMEIATWNQLGIHDKPVVVYNVDGYWDGLLQWVKKAVGSGFVAEGNATIMAEATTAEEVMAKLANYKKAVGRLELDWEKEEE</sequence>
<dbReference type="Pfam" id="PF03641">
    <property type="entry name" value="Lysine_decarbox"/>
    <property type="match status" value="1"/>
</dbReference>
<evidence type="ECO:0000313" key="3">
    <source>
        <dbReference type="Proteomes" id="UP000230605"/>
    </source>
</evidence>
<name>A0A2G5HUR2_CERBT</name>
<dbReference type="InterPro" id="IPR005269">
    <property type="entry name" value="LOG"/>
</dbReference>
<dbReference type="AlphaFoldDB" id="A0A2G5HUR2"/>
<proteinExistence type="predicted"/>
<dbReference type="Gene3D" id="3.40.50.450">
    <property type="match status" value="1"/>
</dbReference>
<dbReference type="GO" id="GO:0016799">
    <property type="term" value="F:hydrolase activity, hydrolyzing N-glycosyl compounds"/>
    <property type="evidence" value="ECO:0007669"/>
    <property type="project" value="TreeGrafter"/>
</dbReference>
<dbReference type="OrthoDB" id="414463at2759"/>
<accession>A0A2G5HUR2</accession>
<evidence type="ECO:0000313" key="4">
    <source>
        <dbReference type="Proteomes" id="UP001302367"/>
    </source>
</evidence>
<dbReference type="PANTHER" id="PTHR31223">
    <property type="entry name" value="LOG FAMILY PROTEIN YJL055W"/>
    <property type="match status" value="1"/>
</dbReference>
<dbReference type="Proteomes" id="UP001302367">
    <property type="component" value="Chromosome 8"/>
</dbReference>
<dbReference type="Proteomes" id="UP000230605">
    <property type="component" value="Chromosome 8"/>
</dbReference>
<keyword evidence="4" id="KW-1185">Reference proteome</keyword>
<dbReference type="NCBIfam" id="TIGR00730">
    <property type="entry name" value="Rossman fold protein, TIGR00730 family"/>
    <property type="match status" value="1"/>
</dbReference>
<dbReference type="InterPro" id="IPR031100">
    <property type="entry name" value="LOG_fam"/>
</dbReference>
<dbReference type="GO" id="GO:0005829">
    <property type="term" value="C:cytosol"/>
    <property type="evidence" value="ECO:0007669"/>
    <property type="project" value="TreeGrafter"/>
</dbReference>
<dbReference type="FunFam" id="3.40.50.450:FF:000018">
    <property type="entry name" value="Lysine decarboxylase-like protein"/>
    <property type="match status" value="1"/>
</dbReference>
<dbReference type="SUPFAM" id="SSF102405">
    <property type="entry name" value="MCP/YpsA-like"/>
    <property type="match status" value="1"/>
</dbReference>
<dbReference type="EMBL" id="LKMD01000103">
    <property type="protein sequence ID" value="PIA96280.1"/>
    <property type="molecule type" value="Genomic_DNA"/>
</dbReference>
<reference evidence="1 3" key="1">
    <citation type="submission" date="2015-10" db="EMBL/GenBank/DDBJ databases">
        <title>The cercosporin biosynthetic gene cluster was horizontally transferred to several fungal lineages and shown to be expanded in Cercospora beticola based on microsynteny with recipient genomes.</title>
        <authorList>
            <person name="De Jonge R."/>
            <person name="Ebert M.K."/>
            <person name="Suttle J.C."/>
            <person name="Jurick Ii W.M."/>
            <person name="Secor G.A."/>
            <person name="Thomma B.P."/>
            <person name="Van De Peer Y."/>
            <person name="Bolton M.D."/>
        </authorList>
    </citation>
    <scope>NUCLEOTIDE SEQUENCE [LARGE SCALE GENOMIC DNA]</scope>
    <source>
        <strain evidence="1 3">09-40</strain>
    </source>
</reference>
<reference evidence="2 4" key="2">
    <citation type="submission" date="2023-09" db="EMBL/GenBank/DDBJ databases">
        <title>Complete-Gapless Cercospora beticola genome.</title>
        <authorList>
            <person name="Wyatt N.A."/>
            <person name="Spanner R.E."/>
            <person name="Bolton M.D."/>
        </authorList>
    </citation>
    <scope>NUCLEOTIDE SEQUENCE [LARGE SCALE GENOMIC DNA]</scope>
    <source>
        <strain evidence="2">Cb09-40</strain>
    </source>
</reference>
<organism evidence="1 3">
    <name type="scientific">Cercospora beticola</name>
    <name type="common">Sugarbeet leaf spot fungus</name>
    <dbReference type="NCBI Taxonomy" id="122368"/>
    <lineage>
        <taxon>Eukaryota</taxon>
        <taxon>Fungi</taxon>
        <taxon>Dikarya</taxon>
        <taxon>Ascomycota</taxon>
        <taxon>Pezizomycotina</taxon>
        <taxon>Dothideomycetes</taxon>
        <taxon>Dothideomycetidae</taxon>
        <taxon>Mycosphaerellales</taxon>
        <taxon>Mycosphaerellaceae</taxon>
        <taxon>Cercospora</taxon>
    </lineage>
</organism>
<dbReference type="GO" id="GO:0009691">
    <property type="term" value="P:cytokinin biosynthetic process"/>
    <property type="evidence" value="ECO:0007669"/>
    <property type="project" value="InterPro"/>
</dbReference>
<evidence type="ECO:0000313" key="2">
    <source>
        <dbReference type="EMBL" id="WPB07328.1"/>
    </source>
</evidence>